<keyword evidence="1" id="KW-0732">Signal</keyword>
<organism evidence="2 3">
    <name type="scientific">Deinococcus enclensis</name>
    <dbReference type="NCBI Taxonomy" id="1049582"/>
    <lineage>
        <taxon>Bacteria</taxon>
        <taxon>Thermotogati</taxon>
        <taxon>Deinococcota</taxon>
        <taxon>Deinococci</taxon>
        <taxon>Deinococcales</taxon>
        <taxon>Deinococcaceae</taxon>
        <taxon>Deinococcus</taxon>
    </lineage>
</organism>
<sequence>MLRLPALLTLLTLLTAAPAQALKVMVVDAELQSTLGYGETSGGRLNLQLVGNYNGPVVLLFAQTDAEKKAGLFPGLQARYDGTLRGGVLSLSEGSANRASALSFPGSANPVTLDKFLKGFKLTLGVNTPAVTLPGLKTQENGNNGNQKK</sequence>
<gene>
    <name evidence="2" type="ORF">QO006_003352</name>
</gene>
<protein>
    <recommendedName>
        <fullName evidence="4">CHRD domain-containing protein</fullName>
    </recommendedName>
</protein>
<feature type="signal peptide" evidence="1">
    <location>
        <begin position="1"/>
        <end position="21"/>
    </location>
</feature>
<evidence type="ECO:0000256" key="1">
    <source>
        <dbReference type="SAM" id="SignalP"/>
    </source>
</evidence>
<evidence type="ECO:0000313" key="2">
    <source>
        <dbReference type="EMBL" id="MDP9765894.1"/>
    </source>
</evidence>
<evidence type="ECO:0000313" key="3">
    <source>
        <dbReference type="Proteomes" id="UP001232163"/>
    </source>
</evidence>
<dbReference type="RefSeq" id="WP_307468480.1">
    <property type="nucleotide sequence ID" value="NZ_JAURUR010000016.1"/>
</dbReference>
<proteinExistence type="predicted"/>
<dbReference type="EMBL" id="JAURUR010000016">
    <property type="protein sequence ID" value="MDP9765894.1"/>
    <property type="molecule type" value="Genomic_DNA"/>
</dbReference>
<dbReference type="Proteomes" id="UP001232163">
    <property type="component" value="Unassembled WGS sequence"/>
</dbReference>
<keyword evidence="3" id="KW-1185">Reference proteome</keyword>
<name>A0ABT9MHF3_9DEIO</name>
<evidence type="ECO:0008006" key="4">
    <source>
        <dbReference type="Google" id="ProtNLM"/>
    </source>
</evidence>
<reference evidence="2 3" key="1">
    <citation type="submission" date="2023-07" db="EMBL/GenBank/DDBJ databases">
        <title>Genomic Encyclopedia of Type Strains, Phase IV (KMG-IV): sequencing the most valuable type-strain genomes for metagenomic binning, comparative biology and taxonomic classification.</title>
        <authorList>
            <person name="Goeker M."/>
        </authorList>
    </citation>
    <scope>NUCLEOTIDE SEQUENCE [LARGE SCALE GENOMIC DNA]</scope>
    <source>
        <strain evidence="2 3">NIO-1023</strain>
    </source>
</reference>
<accession>A0ABT9MHF3</accession>
<feature type="chain" id="PRO_5046077606" description="CHRD domain-containing protein" evidence="1">
    <location>
        <begin position="22"/>
        <end position="149"/>
    </location>
</feature>
<comment type="caution">
    <text evidence="2">The sequence shown here is derived from an EMBL/GenBank/DDBJ whole genome shotgun (WGS) entry which is preliminary data.</text>
</comment>